<feature type="region of interest" description="Disordered" evidence="1">
    <location>
        <begin position="204"/>
        <end position="237"/>
    </location>
</feature>
<organism evidence="3 4">
    <name type="scientific">Cocos nucifera</name>
    <name type="common">Coconut palm</name>
    <dbReference type="NCBI Taxonomy" id="13894"/>
    <lineage>
        <taxon>Eukaryota</taxon>
        <taxon>Viridiplantae</taxon>
        <taxon>Streptophyta</taxon>
        <taxon>Embryophyta</taxon>
        <taxon>Tracheophyta</taxon>
        <taxon>Spermatophyta</taxon>
        <taxon>Magnoliopsida</taxon>
        <taxon>Liliopsida</taxon>
        <taxon>Arecaceae</taxon>
        <taxon>Arecoideae</taxon>
        <taxon>Cocoseae</taxon>
        <taxon>Attaleinae</taxon>
        <taxon>Cocos</taxon>
    </lineage>
</organism>
<dbReference type="OrthoDB" id="680761at2759"/>
<evidence type="ECO:0000313" key="4">
    <source>
        <dbReference type="Proteomes" id="UP000797356"/>
    </source>
</evidence>
<dbReference type="PANTHER" id="PTHR35997">
    <property type="entry name" value="COTTON FIBER PROTEIN-RELATED"/>
    <property type="match status" value="1"/>
</dbReference>
<feature type="transmembrane region" description="Helical" evidence="2">
    <location>
        <begin position="27"/>
        <end position="46"/>
    </location>
</feature>
<accession>A0A8K0IWY1</accession>
<name>A0A8K0IWY1_COCNU</name>
<dbReference type="InterPro" id="IPR008480">
    <property type="entry name" value="DUF761_pln"/>
</dbReference>
<evidence type="ECO:0000256" key="1">
    <source>
        <dbReference type="SAM" id="MobiDB-lite"/>
    </source>
</evidence>
<proteinExistence type="predicted"/>
<keyword evidence="2" id="KW-1133">Transmembrane helix</keyword>
<dbReference type="EMBL" id="CM017885">
    <property type="protein sequence ID" value="KAG1368389.1"/>
    <property type="molecule type" value="Genomic_DNA"/>
</dbReference>
<gene>
    <name evidence="3" type="ORF">COCNU_14G008570</name>
</gene>
<dbReference type="Pfam" id="PF05553">
    <property type="entry name" value="DUF761"/>
    <property type="match status" value="1"/>
</dbReference>
<sequence>MEQSPNFIKAKPNHSSNNNKPPKARKVSLSILVISLPVLYVSLLNISPSTLFKDTTFWFLMSNSIIIIIAADSGMFSSSNETNDLYDEFIEHSKARSACLVAELPPETSTIERPKELVLLAPSQSDVVVDESIVVRENSVLGSQKPVNKTVAMKDKSLPQLGVELEKSLVVHEEPLHRSVMEKKDRHRMEEVEHSKLLLQRSATEKRNPHRFLGSEHSNLPFRRSATEKRNYPNLGENEYSKLSDEELNKRVDEFIRRFNREIRLQLGNE</sequence>
<reference evidence="3" key="1">
    <citation type="journal article" date="2017" name="Gigascience">
        <title>The genome draft of coconut (Cocos nucifera).</title>
        <authorList>
            <person name="Xiao Y."/>
            <person name="Xu P."/>
            <person name="Fan H."/>
            <person name="Baudouin L."/>
            <person name="Xia W."/>
            <person name="Bocs S."/>
            <person name="Xu J."/>
            <person name="Li Q."/>
            <person name="Guo A."/>
            <person name="Zhou L."/>
            <person name="Li J."/>
            <person name="Wu Y."/>
            <person name="Ma Z."/>
            <person name="Armero A."/>
            <person name="Issali A.E."/>
            <person name="Liu N."/>
            <person name="Peng M."/>
            <person name="Yang Y."/>
        </authorList>
    </citation>
    <scope>NUCLEOTIDE SEQUENCE</scope>
    <source>
        <tissue evidence="3">Spear leaf of Hainan Tall coconut</tissue>
    </source>
</reference>
<keyword evidence="2" id="KW-0812">Transmembrane</keyword>
<protein>
    <submittedName>
        <fullName evidence="3">Putative Ribonuclease Y</fullName>
    </submittedName>
</protein>
<keyword evidence="2" id="KW-0472">Membrane</keyword>
<evidence type="ECO:0000313" key="3">
    <source>
        <dbReference type="EMBL" id="KAG1368389.1"/>
    </source>
</evidence>
<dbReference type="PANTHER" id="PTHR35997:SF6">
    <property type="entry name" value="COTTON FIBER PROTEIN"/>
    <property type="match status" value="1"/>
</dbReference>
<feature type="compositionally biased region" description="Low complexity" evidence="1">
    <location>
        <begin position="9"/>
        <end position="23"/>
    </location>
</feature>
<dbReference type="AlphaFoldDB" id="A0A8K0IWY1"/>
<feature type="region of interest" description="Disordered" evidence="1">
    <location>
        <begin position="1"/>
        <end position="23"/>
    </location>
</feature>
<keyword evidence="4" id="KW-1185">Reference proteome</keyword>
<evidence type="ECO:0000256" key="2">
    <source>
        <dbReference type="SAM" id="Phobius"/>
    </source>
</evidence>
<reference evidence="3" key="2">
    <citation type="submission" date="2019-07" db="EMBL/GenBank/DDBJ databases">
        <authorList>
            <person name="Yang Y."/>
            <person name="Bocs S."/>
            <person name="Baudouin L."/>
        </authorList>
    </citation>
    <scope>NUCLEOTIDE SEQUENCE</scope>
    <source>
        <tissue evidence="3">Spear leaf of Hainan Tall coconut</tissue>
    </source>
</reference>
<comment type="caution">
    <text evidence="3">The sequence shown here is derived from an EMBL/GenBank/DDBJ whole genome shotgun (WGS) entry which is preliminary data.</text>
</comment>
<dbReference type="Proteomes" id="UP000797356">
    <property type="component" value="Chromosome 14"/>
</dbReference>